<dbReference type="GO" id="GO:0035999">
    <property type="term" value="P:tetrahydrofolate interconversion"/>
    <property type="evidence" value="ECO:0007669"/>
    <property type="project" value="UniProtKB-UniPathway"/>
</dbReference>
<evidence type="ECO:0000256" key="7">
    <source>
        <dbReference type="ARBA" id="ARBA00023002"/>
    </source>
</evidence>
<dbReference type="NCBIfam" id="TIGR00676">
    <property type="entry name" value="fadh2"/>
    <property type="match status" value="1"/>
</dbReference>
<sequence length="298" mass="32882">MTHSPPPSTSAQPIEVSFEFFPPKTPKMEAKLWQSVEKLAPLQPTFMSVTYGAGGTTRERTRETVLQMAKKTGISVAAHLTCVETSKAQVDATIQSYRDAGIRHIVALRGDPASGISGIYQPDENGYAYASDLVRAIKCSGEMAVSVAAYPERHPASANWQSELDNLQRKIDAGADQAITQFGFEANTLIEFRERLHKAGISIPIVPGIMLQPNFTGLVRMAKMCGTCIPKRMFELFEGTEDDLVSRQLLTANLVAEYCIKLQEAGFHRFHFYTLNSADFAYTTCRVLGLKPQSEPNK</sequence>
<keyword evidence="5" id="KW-0285">Flavoprotein</keyword>
<accession>A0A3B0S6S2</accession>
<evidence type="ECO:0000256" key="9">
    <source>
        <dbReference type="ARBA" id="ARBA00023167"/>
    </source>
</evidence>
<dbReference type="AlphaFoldDB" id="A0A3B0S6S2"/>
<evidence type="ECO:0000256" key="3">
    <source>
        <dbReference type="ARBA" id="ARBA00006743"/>
    </source>
</evidence>
<evidence type="ECO:0000313" key="12">
    <source>
        <dbReference type="EMBL" id="VAW01811.1"/>
    </source>
</evidence>
<dbReference type="InterPro" id="IPR003171">
    <property type="entry name" value="Mehydrof_redctse-like"/>
</dbReference>
<evidence type="ECO:0000256" key="8">
    <source>
        <dbReference type="ARBA" id="ARBA00023027"/>
    </source>
</evidence>
<keyword evidence="4" id="KW-0028">Amino-acid biosynthesis</keyword>
<keyword evidence="9" id="KW-0486">Methionine biosynthesis</keyword>
<dbReference type="GO" id="GO:0009086">
    <property type="term" value="P:methionine biosynthetic process"/>
    <property type="evidence" value="ECO:0007669"/>
    <property type="project" value="UniProtKB-KW"/>
</dbReference>
<name>A0A3B0S6S2_9ZZZZ</name>
<evidence type="ECO:0000256" key="1">
    <source>
        <dbReference type="ARBA" id="ARBA00001974"/>
    </source>
</evidence>
<evidence type="ECO:0000256" key="6">
    <source>
        <dbReference type="ARBA" id="ARBA00022827"/>
    </source>
</evidence>
<dbReference type="SUPFAM" id="SSF51730">
    <property type="entry name" value="FAD-linked oxidoreductase"/>
    <property type="match status" value="1"/>
</dbReference>
<dbReference type="PANTHER" id="PTHR45754">
    <property type="entry name" value="METHYLENETETRAHYDROFOLATE REDUCTASE"/>
    <property type="match status" value="1"/>
</dbReference>
<comment type="pathway">
    <text evidence="2">One-carbon metabolism; tetrahydrofolate interconversion.</text>
</comment>
<dbReference type="EMBL" id="UOEE01000327">
    <property type="protein sequence ID" value="VAW01811.1"/>
    <property type="molecule type" value="Genomic_DNA"/>
</dbReference>
<comment type="cofactor">
    <cofactor evidence="1">
        <name>FAD</name>
        <dbReference type="ChEBI" id="CHEBI:57692"/>
    </cofactor>
</comment>
<dbReference type="UniPathway" id="UPA00193"/>
<keyword evidence="8" id="KW-0520">NAD</keyword>
<organism evidence="12">
    <name type="scientific">hydrothermal vent metagenome</name>
    <dbReference type="NCBI Taxonomy" id="652676"/>
    <lineage>
        <taxon>unclassified sequences</taxon>
        <taxon>metagenomes</taxon>
        <taxon>ecological metagenomes</taxon>
    </lineage>
</organism>
<dbReference type="CDD" id="cd00537">
    <property type="entry name" value="MTHFR"/>
    <property type="match status" value="1"/>
</dbReference>
<dbReference type="InterPro" id="IPR004620">
    <property type="entry name" value="MTHF_reductase_bac"/>
</dbReference>
<dbReference type="Gene3D" id="3.20.20.220">
    <property type="match status" value="1"/>
</dbReference>
<comment type="pathway">
    <text evidence="10">Amino-acid biosynthesis; L-methionine biosynthesis via de novo pathway.</text>
</comment>
<keyword evidence="6" id="KW-0274">FAD</keyword>
<evidence type="ECO:0000256" key="11">
    <source>
        <dbReference type="ARBA" id="ARBA00034529"/>
    </source>
</evidence>
<dbReference type="GO" id="GO:0071949">
    <property type="term" value="F:FAD binding"/>
    <property type="evidence" value="ECO:0007669"/>
    <property type="project" value="TreeGrafter"/>
</dbReference>
<gene>
    <name evidence="12" type="ORF">MNBD_ALPHA06-269</name>
</gene>
<evidence type="ECO:0000256" key="4">
    <source>
        <dbReference type="ARBA" id="ARBA00022605"/>
    </source>
</evidence>
<dbReference type="InterPro" id="IPR029041">
    <property type="entry name" value="FAD-linked_oxidoreductase-like"/>
</dbReference>
<keyword evidence="7 12" id="KW-0560">Oxidoreductase</keyword>
<dbReference type="Pfam" id="PF02219">
    <property type="entry name" value="MTHFR"/>
    <property type="match status" value="1"/>
</dbReference>
<evidence type="ECO:0000256" key="10">
    <source>
        <dbReference type="ARBA" id="ARBA00034478"/>
    </source>
</evidence>
<evidence type="ECO:0000256" key="5">
    <source>
        <dbReference type="ARBA" id="ARBA00022630"/>
    </source>
</evidence>
<protein>
    <recommendedName>
        <fullName evidence="11">methylenetetrahydrofolate reductase (NADH)</fullName>
        <ecNumber evidence="11">1.5.1.54</ecNumber>
    </recommendedName>
</protein>
<evidence type="ECO:0000256" key="2">
    <source>
        <dbReference type="ARBA" id="ARBA00004777"/>
    </source>
</evidence>
<dbReference type="GO" id="GO:0005829">
    <property type="term" value="C:cytosol"/>
    <property type="evidence" value="ECO:0007669"/>
    <property type="project" value="InterPro"/>
</dbReference>
<dbReference type="GO" id="GO:0106312">
    <property type="term" value="F:methylenetetrahydrofolate reductase (NADH) activity"/>
    <property type="evidence" value="ECO:0007669"/>
    <property type="project" value="UniProtKB-EC"/>
</dbReference>
<reference evidence="12" key="1">
    <citation type="submission" date="2018-06" db="EMBL/GenBank/DDBJ databases">
        <authorList>
            <person name="Zhirakovskaya E."/>
        </authorList>
    </citation>
    <scope>NUCLEOTIDE SEQUENCE</scope>
</reference>
<dbReference type="EC" id="1.5.1.54" evidence="11"/>
<dbReference type="PANTHER" id="PTHR45754:SF3">
    <property type="entry name" value="METHYLENETETRAHYDROFOLATE REDUCTASE (NADPH)"/>
    <property type="match status" value="1"/>
</dbReference>
<proteinExistence type="inferred from homology"/>
<comment type="similarity">
    <text evidence="3">Belongs to the methylenetetrahydrofolate reductase family.</text>
</comment>